<dbReference type="EMBL" id="QXQA01000001">
    <property type="protein sequence ID" value="RIX60151.1"/>
    <property type="molecule type" value="Genomic_DNA"/>
</dbReference>
<sequence>MGSSNNSTMIFAGMAGGDAMLGLRIPGACASPACTRECSVLTGVYARSGLKPCNRTLLEKGVTEAEEEWKDREQACPRRQAETLLRTFP</sequence>
<dbReference type="Proteomes" id="UP000266482">
    <property type="component" value="Unassembled WGS sequence"/>
</dbReference>
<dbReference type="AlphaFoldDB" id="A0A3A1VI74"/>
<gene>
    <name evidence="1" type="ORF">D3P08_00780</name>
</gene>
<name>A0A3A1VI74_9BACL</name>
<organism evidence="1 2">
    <name type="scientific">Paenibacillus nanensis</name>
    <dbReference type="NCBI Taxonomy" id="393251"/>
    <lineage>
        <taxon>Bacteria</taxon>
        <taxon>Bacillati</taxon>
        <taxon>Bacillota</taxon>
        <taxon>Bacilli</taxon>
        <taxon>Bacillales</taxon>
        <taxon>Paenibacillaceae</taxon>
        <taxon>Paenibacillus</taxon>
    </lineage>
</organism>
<reference evidence="1 2" key="1">
    <citation type="submission" date="2018-09" db="EMBL/GenBank/DDBJ databases">
        <title>Paenibacillus aracenensis nov. sp. isolated from a cave in southern Spain.</title>
        <authorList>
            <person name="Jurado V."/>
            <person name="Gutierrez-Patricio S."/>
            <person name="Gonzalez-Pimentel J.L."/>
            <person name="Miller A.Z."/>
            <person name="Laiz L."/>
            <person name="Saiz-Jimenez C."/>
        </authorList>
    </citation>
    <scope>NUCLEOTIDE SEQUENCE [LARGE SCALE GENOMIC DNA]</scope>
    <source>
        <strain evidence="1 2">DSM 22867</strain>
    </source>
</reference>
<keyword evidence="2" id="KW-1185">Reference proteome</keyword>
<proteinExistence type="predicted"/>
<comment type="caution">
    <text evidence="1">The sequence shown here is derived from an EMBL/GenBank/DDBJ whole genome shotgun (WGS) entry which is preliminary data.</text>
</comment>
<evidence type="ECO:0000313" key="2">
    <source>
        <dbReference type="Proteomes" id="UP000266482"/>
    </source>
</evidence>
<accession>A0A3A1VI74</accession>
<evidence type="ECO:0000313" key="1">
    <source>
        <dbReference type="EMBL" id="RIX60151.1"/>
    </source>
</evidence>
<protein>
    <submittedName>
        <fullName evidence="1">Uncharacterized protein</fullName>
    </submittedName>
</protein>